<dbReference type="RefSeq" id="XP_004180659.1">
    <property type="nucleotide sequence ID" value="XM_004180611.1"/>
</dbReference>
<evidence type="ECO:0000256" key="4">
    <source>
        <dbReference type="ARBA" id="ARBA00022602"/>
    </source>
</evidence>
<evidence type="ECO:0000256" key="7">
    <source>
        <dbReference type="ARBA" id="ARBA00022737"/>
    </source>
</evidence>
<dbReference type="Pfam" id="PF00432">
    <property type="entry name" value="Prenyltrans"/>
    <property type="match status" value="1"/>
</dbReference>
<dbReference type="STRING" id="1071380.I2H438"/>
<sequence length="317" mass="35434">MSIIHKELHVKYIQQLNTQPDHLEHWLTEHLRLNGIYWGITALTLLDRIDALPRDEIIKFVLSCFDENSGTFAPYPGHDGHMLATLSGVQILAIYDSIDSLTNEQIESIVKFVVTNQLEDGSFQGDQFGEVDTRFIYNGLATLKLLGRLTDNIVDSAVDYIKRCRNFDGGYGLCIGAESHSAQVFTCLGALALTGKLDTILTKDEQEQTAWWLCERQVNEGGFNGRPSKLPDACYSWWVGASLAILGKIDWINGDDLEKFLLKCQDEERGGFSDRPGNETDVFHTIFSLAGLSLVGKQDLMPIDPKYCLPPSVTCKL</sequence>
<keyword evidence="6 11" id="KW-0479">Metal-binding</keyword>
<dbReference type="InterPro" id="IPR026873">
    <property type="entry name" value="Ptb1"/>
</dbReference>
<protein>
    <recommendedName>
        <fullName evidence="10 11">Geranylgeranyl transferase type-2 subunit beta</fullName>
        <ecNumber evidence="3 11">2.5.1.60</ecNumber>
    </recommendedName>
</protein>
<comment type="subunit">
    <text evidence="2">Heterodimer of an alpha and a beta subunit.</text>
</comment>
<dbReference type="GO" id="GO:0072657">
    <property type="term" value="P:protein localization to membrane"/>
    <property type="evidence" value="ECO:0007669"/>
    <property type="project" value="UniProtKB-ARBA"/>
</dbReference>
<dbReference type="InterPro" id="IPR045089">
    <property type="entry name" value="PGGT1B-like"/>
</dbReference>
<dbReference type="InterPro" id="IPR008930">
    <property type="entry name" value="Terpenoid_cyclase/PrenylTrfase"/>
</dbReference>
<dbReference type="GO" id="GO:0046872">
    <property type="term" value="F:metal ion binding"/>
    <property type="evidence" value="ECO:0007669"/>
    <property type="project" value="UniProtKB-KW"/>
</dbReference>
<evidence type="ECO:0000256" key="2">
    <source>
        <dbReference type="ARBA" id="ARBA00011355"/>
    </source>
</evidence>
<evidence type="ECO:0000259" key="12">
    <source>
        <dbReference type="Pfam" id="PF00432"/>
    </source>
</evidence>
<evidence type="ECO:0000313" key="13">
    <source>
        <dbReference type="EMBL" id="CCH61140.1"/>
    </source>
</evidence>
<keyword evidence="14" id="KW-1185">Reference proteome</keyword>
<comment type="cofactor">
    <cofactor evidence="11">
        <name>Zn(2+)</name>
        <dbReference type="ChEBI" id="CHEBI:29105"/>
    </cofactor>
    <text evidence="11">Binds 1 zinc ion per subunit.</text>
</comment>
<evidence type="ECO:0000256" key="11">
    <source>
        <dbReference type="RuleBase" id="RU365076"/>
    </source>
</evidence>
<keyword evidence="8 11" id="KW-0862">Zinc</keyword>
<dbReference type="PANTHER" id="PTHR11774">
    <property type="entry name" value="GERANYLGERANYL TRANSFERASE TYPE BETA SUBUNIT"/>
    <property type="match status" value="1"/>
</dbReference>
<evidence type="ECO:0000256" key="3">
    <source>
        <dbReference type="ARBA" id="ARBA00012656"/>
    </source>
</evidence>
<name>I2H438_HENB6</name>
<dbReference type="Proteomes" id="UP000002866">
    <property type="component" value="Chromosome 5"/>
</dbReference>
<dbReference type="OMA" id="VKRCQCP"/>
<evidence type="ECO:0000256" key="5">
    <source>
        <dbReference type="ARBA" id="ARBA00022679"/>
    </source>
</evidence>
<comment type="catalytic activity">
    <reaction evidence="9 11">
        <text>geranylgeranyl diphosphate + L-cysteinyl-[protein] = S-geranylgeranyl-L-cysteinyl-[protein] + diphosphate</text>
        <dbReference type="Rhea" id="RHEA:21240"/>
        <dbReference type="Rhea" id="RHEA-COMP:10131"/>
        <dbReference type="Rhea" id="RHEA-COMP:11537"/>
        <dbReference type="ChEBI" id="CHEBI:29950"/>
        <dbReference type="ChEBI" id="CHEBI:33019"/>
        <dbReference type="ChEBI" id="CHEBI:57533"/>
        <dbReference type="ChEBI" id="CHEBI:86021"/>
        <dbReference type="EC" id="2.5.1.60"/>
    </reaction>
</comment>
<dbReference type="InterPro" id="IPR001330">
    <property type="entry name" value="Prenyltrans"/>
</dbReference>
<organism evidence="13 14">
    <name type="scientific">Henningerozyma blattae (strain ATCC 34711 / CBS 6284 / DSM 70876 / NBRC 10599 / NRRL Y-10934 / UCD 77-7)</name>
    <name type="common">Yeast</name>
    <name type="synonym">Tetrapisispora blattae</name>
    <dbReference type="NCBI Taxonomy" id="1071380"/>
    <lineage>
        <taxon>Eukaryota</taxon>
        <taxon>Fungi</taxon>
        <taxon>Dikarya</taxon>
        <taxon>Ascomycota</taxon>
        <taxon>Saccharomycotina</taxon>
        <taxon>Saccharomycetes</taxon>
        <taxon>Saccharomycetales</taxon>
        <taxon>Saccharomycetaceae</taxon>
        <taxon>Henningerozyma</taxon>
    </lineage>
</organism>
<dbReference type="EMBL" id="HE806320">
    <property type="protein sequence ID" value="CCH61140.1"/>
    <property type="molecule type" value="Genomic_DNA"/>
</dbReference>
<proteinExistence type="inferred from homology"/>
<accession>I2H438</accession>
<dbReference type="SUPFAM" id="SSF48239">
    <property type="entry name" value="Terpenoid cyclases/Protein prenyltransferases"/>
    <property type="match status" value="1"/>
</dbReference>
<evidence type="ECO:0000256" key="10">
    <source>
        <dbReference type="ARBA" id="ARBA00069127"/>
    </source>
</evidence>
<dbReference type="FunFam" id="1.50.10.20:FF:000012">
    <property type="entry name" value="Geranylgeranyl transferase type-2 subunit beta"/>
    <property type="match status" value="1"/>
</dbReference>
<dbReference type="PANTHER" id="PTHR11774:SF11">
    <property type="entry name" value="GERANYLGERANYL TRANSFERASE TYPE-2 SUBUNIT BETA"/>
    <property type="match status" value="1"/>
</dbReference>
<evidence type="ECO:0000256" key="6">
    <source>
        <dbReference type="ARBA" id="ARBA00022723"/>
    </source>
</evidence>
<dbReference type="InParanoid" id="I2H438"/>
<dbReference type="Gene3D" id="1.50.10.20">
    <property type="match status" value="1"/>
</dbReference>
<evidence type="ECO:0000313" key="14">
    <source>
        <dbReference type="Proteomes" id="UP000002866"/>
    </source>
</evidence>
<keyword evidence="5 11" id="KW-0808">Transferase</keyword>
<evidence type="ECO:0000256" key="8">
    <source>
        <dbReference type="ARBA" id="ARBA00022833"/>
    </source>
</evidence>
<dbReference type="OrthoDB" id="5428259at2759"/>
<dbReference type="KEGG" id="tbl:TBLA_0E00790"/>
<keyword evidence="7" id="KW-0677">Repeat</keyword>
<dbReference type="GeneID" id="14496266"/>
<evidence type="ECO:0000256" key="1">
    <source>
        <dbReference type="ARBA" id="ARBA00010497"/>
    </source>
</evidence>
<gene>
    <name evidence="13" type="primary">TBLA0E00790</name>
    <name evidence="13" type="ORF">TBLA_0E00790</name>
</gene>
<comment type="function">
    <text evidence="11">Catalyzes the transfer of a geranylgeranyl moiety from geranylgeranyl diphosphate to both cysteines of proteins with the C-terminal sequence -XXCC, -XCXC and -CCXX.</text>
</comment>
<dbReference type="eggNOG" id="KOG0366">
    <property type="taxonomic scope" value="Eukaryota"/>
</dbReference>
<dbReference type="HOGENOM" id="CLU_028946_3_0_1"/>
<dbReference type="GO" id="GO:0004663">
    <property type="term" value="F:Rab geranylgeranyltransferase activity"/>
    <property type="evidence" value="ECO:0007669"/>
    <property type="project" value="UniProtKB-UniRule"/>
</dbReference>
<evidence type="ECO:0000256" key="9">
    <source>
        <dbReference type="ARBA" id="ARBA00047658"/>
    </source>
</evidence>
<dbReference type="EC" id="2.5.1.60" evidence="3 11"/>
<comment type="similarity">
    <text evidence="1 11">Belongs to the protein prenyltransferase subunit beta family.</text>
</comment>
<dbReference type="AlphaFoldDB" id="I2H438"/>
<reference evidence="13 14" key="1">
    <citation type="journal article" date="2011" name="Proc. Natl. Acad. Sci. U.S.A.">
        <title>Evolutionary erosion of yeast sex chromosomes by mating-type switching accidents.</title>
        <authorList>
            <person name="Gordon J.L."/>
            <person name="Armisen D."/>
            <person name="Proux-Wera E."/>
            <person name="Oheigeartaigh S.S."/>
            <person name="Byrne K.P."/>
            <person name="Wolfe K.H."/>
        </authorList>
    </citation>
    <scope>NUCLEOTIDE SEQUENCE [LARGE SCALE GENOMIC DNA]</scope>
    <source>
        <strain evidence="14">ATCC 34711 / CBS 6284 / DSM 70876 / NBRC 10599 / NRRL Y-10934 / UCD 77-7</strain>
    </source>
</reference>
<dbReference type="GO" id="GO:0005968">
    <property type="term" value="C:Rab-protein geranylgeranyltransferase complex"/>
    <property type="evidence" value="ECO:0007669"/>
    <property type="project" value="UniProtKB-UniRule"/>
</dbReference>
<dbReference type="CDD" id="cd02894">
    <property type="entry name" value="GGTase-II"/>
    <property type="match status" value="1"/>
</dbReference>
<feature type="domain" description="Prenyltransferase alpha-alpha toroid" evidence="12">
    <location>
        <begin position="5"/>
        <end position="309"/>
    </location>
</feature>
<dbReference type="FunCoup" id="I2H438">
    <property type="interactions" value="322"/>
</dbReference>
<keyword evidence="4 11" id="KW-0637">Prenyltransferase</keyword>